<evidence type="ECO:0000313" key="3">
    <source>
        <dbReference type="EMBL" id="WAV96641.1"/>
    </source>
</evidence>
<reference evidence="3" key="1">
    <citation type="journal article" date="2022" name="Front. Microbiol.">
        <title>New perspectives on an old grouping: The genomic and phenotypic variability of Oxalobacter formigenes and the implications for calcium oxalate stone prevention.</title>
        <authorList>
            <person name="Chmiel J.A."/>
            <person name="Carr C."/>
            <person name="Stuivenberg G.A."/>
            <person name="Venema R."/>
            <person name="Chanyi R.M."/>
            <person name="Al K.F."/>
            <person name="Giguere D."/>
            <person name="Say H."/>
            <person name="Akouris P.P."/>
            <person name="Dominguez Romero S.A."/>
            <person name="Kwong A."/>
            <person name="Tai V."/>
            <person name="Koval S.F."/>
            <person name="Razvi H."/>
            <person name="Bjazevic J."/>
            <person name="Burton J.P."/>
        </authorList>
    </citation>
    <scope>NUCLEOTIDE SEQUENCE</scope>
    <source>
        <strain evidence="3">HOxNP-1</strain>
    </source>
</reference>
<dbReference type="InterPro" id="IPR050266">
    <property type="entry name" value="AB_hydrolase_sf"/>
</dbReference>
<protein>
    <submittedName>
        <fullName evidence="2">Alpha/beta hydrolase</fullName>
    </submittedName>
</protein>
<gene>
    <name evidence="3" type="ORF">NB645_07385</name>
    <name evidence="2" type="ORF">NB646_08530</name>
</gene>
<reference evidence="2" key="2">
    <citation type="journal article" date="2022" name="Front. Microbiol.">
        <title>New perspectives on an old grouping: The genomic and phenotypic variability of Oxalobacter formigenes and the implications for calcium oxalate stone prevention.</title>
        <authorList>
            <person name="Chmiel J.A."/>
            <person name="Carr C."/>
            <person name="Stuivenberg G.A."/>
            <person name="Venema R."/>
            <person name="Chanyi R.M."/>
            <person name="Al K.F."/>
            <person name="Giguere D."/>
            <person name="Say H."/>
            <person name="Akouris P.P."/>
            <person name="Dominguez Romero S.A."/>
            <person name="Kwong A."/>
            <person name="Tai V."/>
            <person name="Koval S.F."/>
            <person name="Razvi H."/>
            <person name="Bjazevic J."/>
            <person name="Burton J.P."/>
        </authorList>
    </citation>
    <scope>NUCLEOTIDE SEQUENCE</scope>
    <source>
        <strain evidence="2">OxK</strain>
    </source>
</reference>
<dbReference type="SUPFAM" id="SSF53474">
    <property type="entry name" value="alpha/beta-Hydrolases"/>
    <property type="match status" value="1"/>
</dbReference>
<dbReference type="PRINTS" id="PR00111">
    <property type="entry name" value="ABHYDROLASE"/>
</dbReference>
<dbReference type="Proteomes" id="UP001164794">
    <property type="component" value="Chromosome"/>
</dbReference>
<dbReference type="EMBL" id="CP098248">
    <property type="protein sequence ID" value="WAV96641.1"/>
    <property type="molecule type" value="Genomic_DNA"/>
</dbReference>
<name>A0A9E9L7G3_9BURK</name>
<evidence type="ECO:0000313" key="2">
    <source>
        <dbReference type="EMBL" id="WAV90867.1"/>
    </source>
</evidence>
<dbReference type="GO" id="GO:0016020">
    <property type="term" value="C:membrane"/>
    <property type="evidence" value="ECO:0007669"/>
    <property type="project" value="TreeGrafter"/>
</dbReference>
<dbReference type="PANTHER" id="PTHR43798:SF33">
    <property type="entry name" value="HYDROLASE, PUTATIVE (AFU_ORTHOLOGUE AFUA_2G14860)-RELATED"/>
    <property type="match status" value="1"/>
</dbReference>
<dbReference type="PANTHER" id="PTHR43798">
    <property type="entry name" value="MONOACYLGLYCEROL LIPASE"/>
    <property type="match status" value="1"/>
</dbReference>
<evidence type="ECO:0000313" key="4">
    <source>
        <dbReference type="Proteomes" id="UP001164794"/>
    </source>
</evidence>
<organism evidence="2">
    <name type="scientific">Oxalobacter aliiformigenes</name>
    <dbReference type="NCBI Taxonomy" id="2946593"/>
    <lineage>
        <taxon>Bacteria</taxon>
        <taxon>Pseudomonadati</taxon>
        <taxon>Pseudomonadota</taxon>
        <taxon>Betaproteobacteria</taxon>
        <taxon>Burkholderiales</taxon>
        <taxon>Oxalobacteraceae</taxon>
        <taxon>Oxalobacter</taxon>
    </lineage>
</organism>
<dbReference type="Gene3D" id="3.40.50.1820">
    <property type="entry name" value="alpha/beta hydrolase"/>
    <property type="match status" value="1"/>
</dbReference>
<keyword evidence="2" id="KW-0378">Hydrolase</keyword>
<dbReference type="GO" id="GO:0016787">
    <property type="term" value="F:hydrolase activity"/>
    <property type="evidence" value="ECO:0007669"/>
    <property type="project" value="UniProtKB-KW"/>
</dbReference>
<dbReference type="AlphaFoldDB" id="A0A9E9L7G3"/>
<keyword evidence="4" id="KW-1185">Reference proteome</keyword>
<dbReference type="Proteomes" id="UP001164819">
    <property type="component" value="Chromosome"/>
</dbReference>
<evidence type="ECO:0000259" key="1">
    <source>
        <dbReference type="Pfam" id="PF00561"/>
    </source>
</evidence>
<sequence>MKVSRTEFVDAYDMRLCVRHWGDESAPKLFMIHGWMDISASFQFVVDAFKRDWHVIAPDMRGFGHSGWAKGGYWFPDYLADLEALLDHYSPNEPVRLIGHSLGGNITSVYSGIRPSRVAQLVSLEGYGIVENRPDMAPGRLERWLDSRKKPERLRPYPDKEAVIARLQKNNPRLTYERAFFLADYWTEVNDKGERIVMADPRHKTLPVLSRLDEILACWSRIEAKVLFIEGQHSLLGIRMKDQARAQEEIRRRASYIRDVRIALVEGAGHMLQHDQPEAVAKLIEDFLG</sequence>
<dbReference type="EMBL" id="CP098251">
    <property type="protein sequence ID" value="WAV90867.1"/>
    <property type="molecule type" value="Genomic_DNA"/>
</dbReference>
<dbReference type="InterPro" id="IPR000073">
    <property type="entry name" value="AB_hydrolase_1"/>
</dbReference>
<dbReference type="InterPro" id="IPR029058">
    <property type="entry name" value="AB_hydrolase_fold"/>
</dbReference>
<accession>A0A9E9L7G3</accession>
<dbReference type="RefSeq" id="WP_269264119.1">
    <property type="nucleotide sequence ID" value="NZ_CP098248.1"/>
</dbReference>
<dbReference type="Pfam" id="PF00561">
    <property type="entry name" value="Abhydrolase_1"/>
    <property type="match status" value="1"/>
</dbReference>
<proteinExistence type="predicted"/>
<feature type="domain" description="AB hydrolase-1" evidence="1">
    <location>
        <begin position="29"/>
        <end position="274"/>
    </location>
</feature>